<feature type="domain" description="Fibronectin type-II" evidence="8">
    <location>
        <begin position="300"/>
        <end position="348"/>
    </location>
</feature>
<dbReference type="FunFam" id="2.10.10.10:FF:000001">
    <property type="entry name" value="Fibronectin 1a isoform 1"/>
    <property type="match status" value="1"/>
</dbReference>
<dbReference type="InterPro" id="IPR000562">
    <property type="entry name" value="FN_type2_dom"/>
</dbReference>
<dbReference type="OrthoDB" id="406838at2759"/>
<dbReference type="GO" id="GO:0005576">
    <property type="term" value="C:extracellular region"/>
    <property type="evidence" value="ECO:0007669"/>
    <property type="project" value="UniProtKB-SubCell"/>
</dbReference>
<feature type="domain" description="Fibronectin type-II" evidence="8">
    <location>
        <begin position="355"/>
        <end position="403"/>
    </location>
</feature>
<keyword evidence="10" id="KW-1185">Reference proteome</keyword>
<keyword evidence="3" id="KW-0964">Secreted</keyword>
<feature type="disulfide bond" evidence="6">
    <location>
        <begin position="305"/>
        <end position="331"/>
    </location>
</feature>
<comment type="subcellular location">
    <subcellularLocation>
        <location evidence="1">Secreted</location>
    </subcellularLocation>
</comment>
<dbReference type="SMART" id="SM00059">
    <property type="entry name" value="FN2"/>
    <property type="match status" value="7"/>
</dbReference>
<sequence>MASPTATCILAWALALLCEGTQGADPAACVFPFTYKGKVYTDCTAEDSIWSSISSSLWCATTASYDRDMGYRFCSQEAYGGNAGGQPCFFPFVYRGHTFHTCTMEQSHGAQPWCSTTANYDTDGHWSYCPDTMLGGNSEEPCTFPFWYKGRRYMGCTMDDRKRPWCATTRNYDADHKWRYCGTAAVGGSSDSSPCVFPFIYKGTTYHSCTAVDDQMGRPWCATTSNYDKDHLWRFCLSEAYGGNSNGQRCTFPFVYKKQLFHTCTNAGDKMGHFWCATTHNYDRHKLWSYCPDTILGGNAPGKSCAFPFLYNKQVHYTCTSDGESSEKLWCSTTRNYEVDKKWTYCSVPDYDRPSHGKPCVFPFSYKKFKFHTCTNLAEASGKFWCSSTDNYDRDHQWSYCPA</sequence>
<feature type="domain" description="Fibronectin type-II" evidence="8">
    <location>
        <begin position="245"/>
        <end position="293"/>
    </location>
</feature>
<keyword evidence="5 6" id="KW-1015">Disulfide bond</keyword>
<evidence type="ECO:0000256" key="6">
    <source>
        <dbReference type="PROSITE-ProRule" id="PRU00479"/>
    </source>
</evidence>
<feature type="domain" description="Fibronectin type-II" evidence="8">
    <location>
        <begin position="24"/>
        <end position="76"/>
    </location>
</feature>
<evidence type="ECO:0000256" key="1">
    <source>
        <dbReference type="ARBA" id="ARBA00004613"/>
    </source>
</evidence>
<evidence type="ECO:0000313" key="9">
    <source>
        <dbReference type="EMBL" id="TFJ99336.1"/>
    </source>
</evidence>
<feature type="disulfide bond" evidence="6">
    <location>
        <begin position="102"/>
        <end position="129"/>
    </location>
</feature>
<feature type="domain" description="Fibronectin type-II" evidence="8">
    <location>
        <begin position="83"/>
        <end position="131"/>
    </location>
</feature>
<keyword evidence="7" id="KW-0732">Signal</keyword>
<dbReference type="PANTHER" id="PTHR22918">
    <property type="entry name" value="SEMINAL PLASMA PROTEIN"/>
    <property type="match status" value="1"/>
</dbReference>
<proteinExistence type="inferred from homology"/>
<comment type="caution">
    <text evidence="9">The sequence shown here is derived from an EMBL/GenBank/DDBJ whole genome shotgun (WGS) entry which is preliminary data.</text>
</comment>
<evidence type="ECO:0000256" key="7">
    <source>
        <dbReference type="SAM" id="SignalP"/>
    </source>
</evidence>
<keyword evidence="4" id="KW-0677">Repeat</keyword>
<organism evidence="9 10">
    <name type="scientific">Platysternon megacephalum</name>
    <name type="common">big-headed turtle</name>
    <dbReference type="NCBI Taxonomy" id="55544"/>
    <lineage>
        <taxon>Eukaryota</taxon>
        <taxon>Metazoa</taxon>
        <taxon>Chordata</taxon>
        <taxon>Craniata</taxon>
        <taxon>Vertebrata</taxon>
        <taxon>Euteleostomi</taxon>
        <taxon>Archelosauria</taxon>
        <taxon>Testudinata</taxon>
        <taxon>Testudines</taxon>
        <taxon>Cryptodira</taxon>
        <taxon>Durocryptodira</taxon>
        <taxon>Testudinoidea</taxon>
        <taxon>Platysternidae</taxon>
        <taxon>Platysternon</taxon>
    </lineage>
</organism>
<dbReference type="PROSITE" id="PS00023">
    <property type="entry name" value="FN2_1"/>
    <property type="match status" value="3"/>
</dbReference>
<dbReference type="GO" id="GO:0008201">
    <property type="term" value="F:heparin binding"/>
    <property type="evidence" value="ECO:0007669"/>
    <property type="project" value="TreeGrafter"/>
</dbReference>
<evidence type="ECO:0000256" key="4">
    <source>
        <dbReference type="ARBA" id="ARBA00022737"/>
    </source>
</evidence>
<evidence type="ECO:0000259" key="8">
    <source>
        <dbReference type="PROSITE" id="PS51092"/>
    </source>
</evidence>
<dbReference type="FunFam" id="2.10.10.10:FF:000003">
    <property type="entry name" value="binder of sperm protein homolog 1"/>
    <property type="match status" value="2"/>
</dbReference>
<accession>A0A4D9DPY8</accession>
<dbReference type="InterPro" id="IPR013806">
    <property type="entry name" value="Kringle-like"/>
</dbReference>
<evidence type="ECO:0000256" key="2">
    <source>
        <dbReference type="ARBA" id="ARBA00010011"/>
    </source>
</evidence>
<evidence type="ECO:0000313" key="10">
    <source>
        <dbReference type="Proteomes" id="UP000297703"/>
    </source>
</evidence>
<dbReference type="FunFam" id="2.10.10.10:FF:000011">
    <property type="entry name" value="Uncharacterized protein"/>
    <property type="match status" value="1"/>
</dbReference>
<evidence type="ECO:0000256" key="3">
    <source>
        <dbReference type="ARBA" id="ARBA00022525"/>
    </source>
</evidence>
<feature type="disulfide bond" evidence="6">
    <location>
        <begin position="319"/>
        <end position="346"/>
    </location>
</feature>
<feature type="disulfide bond" evidence="6">
    <location>
        <begin position="360"/>
        <end position="386"/>
    </location>
</feature>
<dbReference type="PROSITE" id="PS51092">
    <property type="entry name" value="FN2_2"/>
    <property type="match status" value="7"/>
</dbReference>
<reference evidence="9 10" key="1">
    <citation type="submission" date="2019-04" db="EMBL/GenBank/DDBJ databases">
        <title>Draft genome of the big-headed turtle Platysternon megacephalum.</title>
        <authorList>
            <person name="Gong S."/>
        </authorList>
    </citation>
    <scope>NUCLEOTIDE SEQUENCE [LARGE SCALE GENOMIC DNA]</scope>
    <source>
        <strain evidence="9">DO16091913</strain>
        <tissue evidence="9">Muscle</tissue>
    </source>
</reference>
<feature type="disulfide bond" evidence="6">
    <location>
        <begin position="195"/>
        <end position="221"/>
    </location>
</feature>
<feature type="signal peptide" evidence="7">
    <location>
        <begin position="1"/>
        <end position="23"/>
    </location>
</feature>
<dbReference type="Proteomes" id="UP000297703">
    <property type="component" value="Unassembled WGS sequence"/>
</dbReference>
<name>A0A4D9DPY8_9SAUR</name>
<feature type="disulfide bond" evidence="6">
    <location>
        <begin position="250"/>
        <end position="276"/>
    </location>
</feature>
<gene>
    <name evidence="9" type="ORF">DR999_PMT18649</name>
</gene>
<dbReference type="STRING" id="55544.A0A4D9DPY8"/>
<dbReference type="PRINTS" id="PR00013">
    <property type="entry name" value="FNTYPEII"/>
</dbReference>
<feature type="domain" description="Fibronectin type-II" evidence="8">
    <location>
        <begin position="137"/>
        <end position="183"/>
    </location>
</feature>
<dbReference type="AlphaFoldDB" id="A0A4D9DPY8"/>
<feature type="disulfide bond" evidence="6">
    <location>
        <begin position="88"/>
        <end position="114"/>
    </location>
</feature>
<dbReference type="GO" id="GO:0031012">
    <property type="term" value="C:extracellular matrix"/>
    <property type="evidence" value="ECO:0007669"/>
    <property type="project" value="UniProtKB-ARBA"/>
</dbReference>
<dbReference type="Gene3D" id="2.10.10.10">
    <property type="entry name" value="Fibronectin, type II, collagen-binding"/>
    <property type="match status" value="7"/>
</dbReference>
<protein>
    <submittedName>
        <fullName evidence="9">F-box/WD repeat-containing protein 7-like</fullName>
    </submittedName>
</protein>
<dbReference type="EMBL" id="QXTE01000335">
    <property type="protein sequence ID" value="TFJ99336.1"/>
    <property type="molecule type" value="Genomic_DNA"/>
</dbReference>
<comment type="caution">
    <text evidence="6">Lacks conserved residue(s) required for the propagation of feature annotation.</text>
</comment>
<evidence type="ECO:0000256" key="5">
    <source>
        <dbReference type="ARBA" id="ARBA00023157"/>
    </source>
</evidence>
<feature type="disulfide bond" evidence="6">
    <location>
        <begin position="209"/>
        <end position="236"/>
    </location>
</feature>
<dbReference type="InterPro" id="IPR051666">
    <property type="entry name" value="SP_Capacitation_Regulator"/>
</dbReference>
<dbReference type="CDD" id="cd00062">
    <property type="entry name" value="FN2"/>
    <property type="match status" value="6"/>
</dbReference>
<dbReference type="InterPro" id="IPR036943">
    <property type="entry name" value="FN_type2_sf"/>
</dbReference>
<feature type="chain" id="PRO_5020021771" evidence="7">
    <location>
        <begin position="24"/>
        <end position="403"/>
    </location>
</feature>
<reference evidence="9 10" key="2">
    <citation type="submission" date="2019-04" db="EMBL/GenBank/DDBJ databases">
        <title>The genome sequence of big-headed turtle.</title>
        <authorList>
            <person name="Gong S."/>
        </authorList>
    </citation>
    <scope>NUCLEOTIDE SEQUENCE [LARGE SCALE GENOMIC DNA]</scope>
    <source>
        <strain evidence="9">DO16091913</strain>
        <tissue evidence="9">Muscle</tissue>
    </source>
</reference>
<dbReference type="Pfam" id="PF00040">
    <property type="entry name" value="fn2"/>
    <property type="match status" value="7"/>
</dbReference>
<feature type="disulfide bond" evidence="6">
    <location>
        <begin position="264"/>
        <end position="291"/>
    </location>
</feature>
<dbReference type="SUPFAM" id="SSF57440">
    <property type="entry name" value="Kringle-like"/>
    <property type="match status" value="7"/>
</dbReference>
<feature type="disulfide bond" evidence="6">
    <location>
        <begin position="374"/>
        <end position="401"/>
    </location>
</feature>
<dbReference type="GO" id="GO:0048240">
    <property type="term" value="P:sperm capacitation"/>
    <property type="evidence" value="ECO:0007669"/>
    <property type="project" value="TreeGrafter"/>
</dbReference>
<dbReference type="FunFam" id="2.10.10.10:FF:000009">
    <property type="entry name" value="Epididymal sperm-binding protein 1"/>
    <property type="match status" value="1"/>
</dbReference>
<comment type="similarity">
    <text evidence="2">Belongs to the seminal plasma protein family.</text>
</comment>
<dbReference type="GO" id="GO:0009986">
    <property type="term" value="C:cell surface"/>
    <property type="evidence" value="ECO:0007669"/>
    <property type="project" value="TreeGrafter"/>
</dbReference>
<dbReference type="PANTHER" id="PTHR22918:SF1">
    <property type="entry name" value="FIBRONECTIN TYPE-II DOMAIN-CONTAINING PROTEIN"/>
    <property type="match status" value="1"/>
</dbReference>
<feature type="domain" description="Fibronectin type-II" evidence="8">
    <location>
        <begin position="190"/>
        <end position="238"/>
    </location>
</feature>